<reference evidence="3 4" key="1">
    <citation type="journal article" date="2019" name="Commun. Biol.">
        <title>The bagworm genome reveals a unique fibroin gene that provides high tensile strength.</title>
        <authorList>
            <person name="Kono N."/>
            <person name="Nakamura H."/>
            <person name="Ohtoshi R."/>
            <person name="Tomita M."/>
            <person name="Numata K."/>
            <person name="Arakawa K."/>
        </authorList>
    </citation>
    <scope>NUCLEOTIDE SEQUENCE [LARGE SCALE GENOMIC DNA]</scope>
</reference>
<gene>
    <name evidence="3" type="primary">ORF1</name>
    <name evidence="3" type="ORF">EVAR_85207_1</name>
</gene>
<protein>
    <submittedName>
        <fullName evidence="3">Nucleic-acid-binding protein from transposon X-element</fullName>
    </submittedName>
</protein>
<feature type="compositionally biased region" description="Polar residues" evidence="1">
    <location>
        <begin position="251"/>
        <end position="273"/>
    </location>
</feature>
<evidence type="ECO:0000313" key="3">
    <source>
        <dbReference type="EMBL" id="GBP44053.1"/>
    </source>
</evidence>
<accession>A0A4C1VZ21</accession>
<feature type="compositionally biased region" description="Basic and acidic residues" evidence="1">
    <location>
        <begin position="274"/>
        <end position="288"/>
    </location>
</feature>
<dbReference type="OrthoDB" id="8123886at2759"/>
<dbReference type="AlphaFoldDB" id="A0A4C1VZ21"/>
<feature type="region of interest" description="Disordered" evidence="1">
    <location>
        <begin position="1"/>
        <end position="24"/>
    </location>
</feature>
<feature type="compositionally biased region" description="Pro residues" evidence="1">
    <location>
        <begin position="15"/>
        <end position="24"/>
    </location>
</feature>
<dbReference type="EMBL" id="BGZK01000446">
    <property type="protein sequence ID" value="GBP44053.1"/>
    <property type="molecule type" value="Genomic_DNA"/>
</dbReference>
<dbReference type="Proteomes" id="UP000299102">
    <property type="component" value="Unassembled WGS sequence"/>
</dbReference>
<comment type="caution">
    <text evidence="3">The sequence shown here is derived from an EMBL/GenBank/DDBJ whole genome shotgun (WGS) entry which is preliminary data.</text>
</comment>
<feature type="domain" description="Pre-C2HC" evidence="2">
    <location>
        <begin position="107"/>
        <end position="176"/>
    </location>
</feature>
<dbReference type="InterPro" id="IPR006579">
    <property type="entry name" value="Pre_C2HC_dom"/>
</dbReference>
<sequence length="299" mass="33567">MIVGVKSSSATGTKPSPPPKVKLPPPICLRDNTKWNYVSAECTRMHINYTRALNTKQGIKILTGTVEDFRKLNKFLISNNIPFHTFALEEKRKVKVVIKGIPLEFETDDIKDDLINQGYPVLAVHRMHRRNGTALGMVLVILERNEQARKIFKSLARVCGLSGVTPEEPYKRGMPSQCHRCQLYGHAAANCFAQPRYVKCLVPHWTKDCDRSKESGGKPSCCNCGKDHTANYGGYPEAPRPKPVKFRNKNRSNVPTNRPFSQNQFPSLSQSNRPTERAESSHTIDRAGGRISRPVPPGY</sequence>
<keyword evidence="4" id="KW-1185">Reference proteome</keyword>
<evidence type="ECO:0000313" key="4">
    <source>
        <dbReference type="Proteomes" id="UP000299102"/>
    </source>
</evidence>
<organism evidence="3 4">
    <name type="scientific">Eumeta variegata</name>
    <name type="common">Bagworm moth</name>
    <name type="synonym">Eumeta japonica</name>
    <dbReference type="NCBI Taxonomy" id="151549"/>
    <lineage>
        <taxon>Eukaryota</taxon>
        <taxon>Metazoa</taxon>
        <taxon>Ecdysozoa</taxon>
        <taxon>Arthropoda</taxon>
        <taxon>Hexapoda</taxon>
        <taxon>Insecta</taxon>
        <taxon>Pterygota</taxon>
        <taxon>Neoptera</taxon>
        <taxon>Endopterygota</taxon>
        <taxon>Lepidoptera</taxon>
        <taxon>Glossata</taxon>
        <taxon>Ditrysia</taxon>
        <taxon>Tineoidea</taxon>
        <taxon>Psychidae</taxon>
        <taxon>Oiketicinae</taxon>
        <taxon>Eumeta</taxon>
    </lineage>
</organism>
<dbReference type="SMART" id="SM00596">
    <property type="entry name" value="PRE_C2HC"/>
    <property type="match status" value="1"/>
</dbReference>
<dbReference type="PANTHER" id="PTHR33273:SF2">
    <property type="entry name" value="ENDONUCLEASE_EXONUCLEASE_PHOSPHATASE DOMAIN-CONTAINING PROTEIN"/>
    <property type="match status" value="1"/>
</dbReference>
<dbReference type="Pfam" id="PF07530">
    <property type="entry name" value="PRE_C2HC"/>
    <property type="match status" value="1"/>
</dbReference>
<proteinExistence type="predicted"/>
<feature type="region of interest" description="Disordered" evidence="1">
    <location>
        <begin position="235"/>
        <end position="299"/>
    </location>
</feature>
<feature type="compositionally biased region" description="Polar residues" evidence="1">
    <location>
        <begin position="1"/>
        <end position="13"/>
    </location>
</feature>
<name>A0A4C1VZ21_EUMVA</name>
<dbReference type="PANTHER" id="PTHR33273">
    <property type="entry name" value="DOMAIN-CONTAINING PROTEIN, PUTATIVE-RELATED"/>
    <property type="match status" value="1"/>
</dbReference>
<evidence type="ECO:0000256" key="1">
    <source>
        <dbReference type="SAM" id="MobiDB-lite"/>
    </source>
</evidence>
<evidence type="ECO:0000259" key="2">
    <source>
        <dbReference type="SMART" id="SM00596"/>
    </source>
</evidence>